<proteinExistence type="predicted"/>
<comment type="caution">
    <text evidence="2">The sequence shown here is derived from an EMBL/GenBank/DDBJ whole genome shotgun (WGS) entry which is preliminary data.</text>
</comment>
<keyword evidence="3" id="KW-1185">Reference proteome</keyword>
<protein>
    <recommendedName>
        <fullName evidence="4">Outer membrane protein beta-barrel domain-containing protein</fullName>
    </recommendedName>
</protein>
<dbReference type="EMBL" id="BBML01000007">
    <property type="protein sequence ID" value="GAK97771.1"/>
    <property type="molecule type" value="Genomic_DNA"/>
</dbReference>
<feature type="signal peptide" evidence="1">
    <location>
        <begin position="1"/>
        <end position="19"/>
    </location>
</feature>
<evidence type="ECO:0008006" key="4">
    <source>
        <dbReference type="Google" id="ProtNLM"/>
    </source>
</evidence>
<evidence type="ECO:0000313" key="2">
    <source>
        <dbReference type="EMBL" id="GAK97771.1"/>
    </source>
</evidence>
<dbReference type="AlphaFoldDB" id="A0A090QQJ1"/>
<sequence length="92" mass="9988">MKKRLLLIGALIGSTFIYAQSLDVENYDGLALGNTHSAADLTFAAGAGTGGYFRSLSNGDTTLRRLKLQITLLIPMFKLLQMGITVHKVFNL</sequence>
<feature type="chain" id="PRO_5001862048" description="Outer membrane protein beta-barrel domain-containing protein" evidence="1">
    <location>
        <begin position="20"/>
        <end position="92"/>
    </location>
</feature>
<gene>
    <name evidence="2" type="ORF">JCM19294_310</name>
</gene>
<name>A0A090QQJ1_9FLAO</name>
<dbReference type="RefSeq" id="WP_042279583.1">
    <property type="nucleotide sequence ID" value="NZ_BBML01000007.1"/>
</dbReference>
<evidence type="ECO:0000313" key="3">
    <source>
        <dbReference type="Proteomes" id="UP000029221"/>
    </source>
</evidence>
<reference evidence="2" key="1">
    <citation type="journal article" date="2014" name="Genome Announc.">
        <title>Draft Genome Sequences of Marine Flavobacterium Nonlabens Strains NR17, NR24, NR27, NR32, NR33, and Ara13.</title>
        <authorList>
            <person name="Nakanishi M."/>
            <person name="Meirelles P."/>
            <person name="Suzuki R."/>
            <person name="Takatani N."/>
            <person name="Mino S."/>
            <person name="Suda W."/>
            <person name="Oshima K."/>
            <person name="Hattori M."/>
            <person name="Ohkuma M."/>
            <person name="Hosokawa M."/>
            <person name="Miyashita K."/>
            <person name="Thompson F.L."/>
            <person name="Niwa A."/>
            <person name="Sawabe T."/>
            <person name="Sawabe T."/>
        </authorList>
    </citation>
    <scope>NUCLEOTIDE SEQUENCE [LARGE SCALE GENOMIC DNA]</scope>
    <source>
        <strain evidence="2">JCM 19294</strain>
    </source>
</reference>
<dbReference type="Proteomes" id="UP000029221">
    <property type="component" value="Unassembled WGS sequence"/>
</dbReference>
<organism evidence="2 3">
    <name type="scientific">Nonlabens tegetincola</name>
    <dbReference type="NCBI Taxonomy" id="323273"/>
    <lineage>
        <taxon>Bacteria</taxon>
        <taxon>Pseudomonadati</taxon>
        <taxon>Bacteroidota</taxon>
        <taxon>Flavobacteriia</taxon>
        <taxon>Flavobacteriales</taxon>
        <taxon>Flavobacteriaceae</taxon>
        <taxon>Nonlabens</taxon>
    </lineage>
</organism>
<evidence type="ECO:0000256" key="1">
    <source>
        <dbReference type="SAM" id="SignalP"/>
    </source>
</evidence>
<accession>A0A090QQJ1</accession>
<keyword evidence="1" id="KW-0732">Signal</keyword>